<dbReference type="Proteomes" id="UP000709295">
    <property type="component" value="Unassembled WGS sequence"/>
</dbReference>
<name>A0A8J5ISH6_9STRA</name>
<evidence type="ECO:0000256" key="1">
    <source>
        <dbReference type="SAM" id="MobiDB-lite"/>
    </source>
</evidence>
<feature type="compositionally biased region" description="Polar residues" evidence="1">
    <location>
        <begin position="141"/>
        <end position="150"/>
    </location>
</feature>
<dbReference type="AlphaFoldDB" id="A0A8J5ISH6"/>
<protein>
    <submittedName>
        <fullName evidence="2">Uncharacterized protein</fullName>
    </submittedName>
</protein>
<evidence type="ECO:0000313" key="3">
    <source>
        <dbReference type="Proteomes" id="UP000709295"/>
    </source>
</evidence>
<evidence type="ECO:0000313" key="2">
    <source>
        <dbReference type="EMBL" id="KAG6970392.1"/>
    </source>
</evidence>
<reference evidence="2" key="1">
    <citation type="submission" date="2021-01" db="EMBL/GenBank/DDBJ databases">
        <title>Phytophthora aleatoria, a newly-described species from Pinus radiata is distinct from Phytophthora cactorum isolates based on comparative genomics.</title>
        <authorList>
            <person name="Mcdougal R."/>
            <person name="Panda P."/>
            <person name="Williams N."/>
            <person name="Studholme D.J."/>
        </authorList>
    </citation>
    <scope>NUCLEOTIDE SEQUENCE</scope>
    <source>
        <strain evidence="2">NZFS 4037</strain>
    </source>
</reference>
<organism evidence="2 3">
    <name type="scientific">Phytophthora aleatoria</name>
    <dbReference type="NCBI Taxonomy" id="2496075"/>
    <lineage>
        <taxon>Eukaryota</taxon>
        <taxon>Sar</taxon>
        <taxon>Stramenopiles</taxon>
        <taxon>Oomycota</taxon>
        <taxon>Peronosporomycetes</taxon>
        <taxon>Peronosporales</taxon>
        <taxon>Peronosporaceae</taxon>
        <taxon>Phytophthora</taxon>
    </lineage>
</organism>
<feature type="compositionally biased region" description="Polar residues" evidence="1">
    <location>
        <begin position="172"/>
        <end position="184"/>
    </location>
</feature>
<feature type="compositionally biased region" description="Acidic residues" evidence="1">
    <location>
        <begin position="153"/>
        <end position="169"/>
    </location>
</feature>
<feature type="region of interest" description="Disordered" evidence="1">
    <location>
        <begin position="70"/>
        <end position="249"/>
    </location>
</feature>
<sequence>MAAAREKRCAERIVQASGVEGKDYFLGEDRVLAHYASVHSTAATEALSSACTTKDPTLSSTEAAEVMTPVGTVVEQPQPTPHDTTGSTEMVGITASSPQPSGSANPTNGDSGDISSDAAEEDEFELVPRDARVLRPRPTAVISQGASLFGSSGEDDRDDEAVIVDDDGGDSNYGSEASCILSSDSENDLNKMEDGEDPNDYGGLDSGEELEEDDIVDEEDAQDGDEDVGGEREEEGNEDEKEGDDPNAV</sequence>
<gene>
    <name evidence="2" type="ORF">JG688_00004886</name>
</gene>
<keyword evidence="3" id="KW-1185">Reference proteome</keyword>
<feature type="compositionally biased region" description="Polar residues" evidence="1">
    <location>
        <begin position="75"/>
        <end position="114"/>
    </location>
</feature>
<feature type="compositionally biased region" description="Acidic residues" evidence="1">
    <location>
        <begin position="206"/>
        <end position="249"/>
    </location>
</feature>
<dbReference type="EMBL" id="JAENGY010000182">
    <property type="protein sequence ID" value="KAG6970392.1"/>
    <property type="molecule type" value="Genomic_DNA"/>
</dbReference>
<comment type="caution">
    <text evidence="2">The sequence shown here is derived from an EMBL/GenBank/DDBJ whole genome shotgun (WGS) entry which is preliminary data.</text>
</comment>
<proteinExistence type="predicted"/>
<accession>A0A8J5ISH6</accession>